<feature type="compositionally biased region" description="Low complexity" evidence="1">
    <location>
        <begin position="59"/>
        <end position="79"/>
    </location>
</feature>
<reference evidence="2 3" key="1">
    <citation type="submission" date="2023-11" db="EMBL/GenBank/DDBJ databases">
        <title>Draft genome of Azohydromonas lata strain H1 (DSM1123), a polyhydroxyalkanoate producer.</title>
        <authorList>
            <person name="Traversa D."/>
            <person name="D'Addabbo P."/>
            <person name="Pazzani C."/>
            <person name="Manzari C."/>
            <person name="Chiara M."/>
            <person name="Scrascia M."/>
        </authorList>
    </citation>
    <scope>NUCLEOTIDE SEQUENCE [LARGE SCALE GENOMIC DNA]</scope>
    <source>
        <strain evidence="2 3">H1</strain>
    </source>
</reference>
<evidence type="ECO:0000313" key="2">
    <source>
        <dbReference type="EMBL" id="MDZ5457433.1"/>
    </source>
</evidence>
<organism evidence="2 3">
    <name type="scientific">Azohydromonas lata</name>
    <dbReference type="NCBI Taxonomy" id="45677"/>
    <lineage>
        <taxon>Bacteria</taxon>
        <taxon>Pseudomonadati</taxon>
        <taxon>Pseudomonadota</taxon>
        <taxon>Betaproteobacteria</taxon>
        <taxon>Burkholderiales</taxon>
        <taxon>Sphaerotilaceae</taxon>
        <taxon>Azohydromonas</taxon>
    </lineage>
</organism>
<dbReference type="EMBL" id="JAXOJX010000018">
    <property type="protein sequence ID" value="MDZ5457433.1"/>
    <property type="molecule type" value="Genomic_DNA"/>
</dbReference>
<feature type="region of interest" description="Disordered" evidence="1">
    <location>
        <begin position="58"/>
        <end position="79"/>
    </location>
</feature>
<evidence type="ECO:0008006" key="4">
    <source>
        <dbReference type="Google" id="ProtNLM"/>
    </source>
</evidence>
<dbReference type="Proteomes" id="UP001293718">
    <property type="component" value="Unassembled WGS sequence"/>
</dbReference>
<accession>A0ABU5IEM8</accession>
<keyword evidence="3" id="KW-1185">Reference proteome</keyword>
<gene>
    <name evidence="2" type="ORF">SM757_12710</name>
</gene>
<proteinExistence type="predicted"/>
<sequence length="79" mass="8666">MAACHIPGYRSPQYEQGFDELWALACRGLVTVEQVRQEMMRLHWRHVVALPRHDGAQGLGDARAAAPASSSPVLVARDG</sequence>
<protein>
    <recommendedName>
        <fullName evidence="4">Transposase</fullName>
    </recommendedName>
</protein>
<name>A0ABU5IEM8_9BURK</name>
<comment type="caution">
    <text evidence="2">The sequence shown here is derived from an EMBL/GenBank/DDBJ whole genome shotgun (WGS) entry which is preliminary data.</text>
</comment>
<evidence type="ECO:0000256" key="1">
    <source>
        <dbReference type="SAM" id="MobiDB-lite"/>
    </source>
</evidence>
<dbReference type="RefSeq" id="WP_322465745.1">
    <property type="nucleotide sequence ID" value="NZ_JAXOJX010000018.1"/>
</dbReference>
<evidence type="ECO:0000313" key="3">
    <source>
        <dbReference type="Proteomes" id="UP001293718"/>
    </source>
</evidence>